<dbReference type="CDD" id="cd01948">
    <property type="entry name" value="EAL"/>
    <property type="match status" value="1"/>
</dbReference>
<feature type="transmembrane region" description="Helical" evidence="1">
    <location>
        <begin position="412"/>
        <end position="432"/>
    </location>
</feature>
<feature type="transmembrane region" description="Helical" evidence="1">
    <location>
        <begin position="192"/>
        <end position="212"/>
    </location>
</feature>
<dbReference type="Pfam" id="PF13426">
    <property type="entry name" value="PAS_9"/>
    <property type="match status" value="3"/>
</dbReference>
<gene>
    <name evidence="5" type="ORF">SAMN04487991_1020</name>
</gene>
<feature type="transmembrane region" description="Helical" evidence="1">
    <location>
        <begin position="96"/>
        <end position="117"/>
    </location>
</feature>
<dbReference type="InterPro" id="IPR000160">
    <property type="entry name" value="GGDEF_dom"/>
</dbReference>
<feature type="transmembrane region" description="Helical" evidence="1">
    <location>
        <begin position="492"/>
        <end position="511"/>
    </location>
</feature>
<organism evidence="5 6">
    <name type="scientific">Celeribacter neptunius</name>
    <dbReference type="NCBI Taxonomy" id="588602"/>
    <lineage>
        <taxon>Bacteria</taxon>
        <taxon>Pseudomonadati</taxon>
        <taxon>Pseudomonadota</taxon>
        <taxon>Alphaproteobacteria</taxon>
        <taxon>Rhodobacterales</taxon>
        <taxon>Roseobacteraceae</taxon>
        <taxon>Celeribacter</taxon>
    </lineage>
</organism>
<evidence type="ECO:0000259" key="3">
    <source>
        <dbReference type="PROSITE" id="PS50883"/>
    </source>
</evidence>
<dbReference type="InterPro" id="IPR029787">
    <property type="entry name" value="Nucleotide_cyclase"/>
</dbReference>
<feature type="transmembrane region" description="Helical" evidence="1">
    <location>
        <begin position="362"/>
        <end position="381"/>
    </location>
</feature>
<dbReference type="InterPro" id="IPR052155">
    <property type="entry name" value="Biofilm_reg_signaling"/>
</dbReference>
<dbReference type="SUPFAM" id="SSF55073">
    <property type="entry name" value="Nucleotide cyclase"/>
    <property type="match status" value="1"/>
</dbReference>
<dbReference type="Proteomes" id="UP000199630">
    <property type="component" value="Unassembled WGS sequence"/>
</dbReference>
<dbReference type="InterPro" id="IPR001633">
    <property type="entry name" value="EAL_dom"/>
</dbReference>
<feature type="domain" description="PAS" evidence="2">
    <location>
        <begin position="866"/>
        <end position="936"/>
    </location>
</feature>
<keyword evidence="1" id="KW-0812">Transmembrane</keyword>
<feature type="transmembrane region" description="Helical" evidence="1">
    <location>
        <begin position="20"/>
        <end position="46"/>
    </location>
</feature>
<dbReference type="SUPFAM" id="SSF141868">
    <property type="entry name" value="EAL domain-like"/>
    <property type="match status" value="1"/>
</dbReference>
<dbReference type="Pfam" id="PF00990">
    <property type="entry name" value="GGDEF"/>
    <property type="match status" value="1"/>
</dbReference>
<feature type="domain" description="GGDEF" evidence="4">
    <location>
        <begin position="1019"/>
        <end position="1152"/>
    </location>
</feature>
<feature type="transmembrane region" description="Helical" evidence="1">
    <location>
        <begin position="453"/>
        <end position="472"/>
    </location>
</feature>
<dbReference type="PROSITE" id="PS50112">
    <property type="entry name" value="PAS"/>
    <property type="match status" value="3"/>
</dbReference>
<evidence type="ECO:0000259" key="4">
    <source>
        <dbReference type="PROSITE" id="PS50887"/>
    </source>
</evidence>
<dbReference type="PANTHER" id="PTHR44757:SF2">
    <property type="entry name" value="BIOFILM ARCHITECTURE MAINTENANCE PROTEIN MBAA"/>
    <property type="match status" value="1"/>
</dbReference>
<feature type="domain" description="EAL" evidence="3">
    <location>
        <begin position="1163"/>
        <end position="1417"/>
    </location>
</feature>
<feature type="transmembrane region" description="Helical" evidence="1">
    <location>
        <begin position="523"/>
        <end position="544"/>
    </location>
</feature>
<feature type="transmembrane region" description="Helical" evidence="1">
    <location>
        <begin position="124"/>
        <end position="147"/>
    </location>
</feature>
<dbReference type="InterPro" id="IPR035919">
    <property type="entry name" value="EAL_sf"/>
</dbReference>
<sequence length="1430" mass="158295">MIFLMMMQGVAHFWTGETLPLAFLGLVHPTVLLTMAAVTIDLALLLRNSARGHHRRTPYLAYGAPLCLVLIILRLADFQGQPLGASRWLIGSVADTPHVSLVTLGCFLLLSMVPLFGRSRRIGAWLSLTIFATITATALAGLGAAFVHTDLPPSAFTATEAFLFLGLVGLSVPLSRAMNLLHTPETPRIDTLLALVLGAIGLRMLSDFWFSSWSGYEIPLFILSTLLAVFLAEQVLRPLERAAAGLAPAPSRRPPQPSATARRDVLEGALTAPAPAPLPHAQTLVQVRAQAQAQAQAKTQAEDDSKLHAVDDDLSGQTARLPRPLRFHHWLVFQASYLQRFLWVGLVLYAVSVLPELLFQRLIPELTVIWWAVPVLAYYLLLTPIEKWRGQFLVGTVALILARFTLGAPAPVAFASSLFDSAIAGAIAAIAAQTLEVSLVERRVVHFDSRPQAIIGFLLSALFSYFLISLLDDAALGMMGEFRPGAEVQSDWLTNLTGFSLLAPLFIGLIWKMHFGLTTTARPIFPAIPLTLMLSALAFVAGRFPFEDFGASPVLAVVLGMLLPLTTLTLPTLLQIGLANFIVSSALLFGAALNSQQSYFENSFLVILASSLVAVAGAYKQQRTRDRLLRTELLENSPSMMITLDSQYRISTASDRICAYLGAPREEIIGRTPTDAGFLRLPEQTIQSMRQFLRHAPDKNLTLEIDLRRRDGSMRKALAAIHRAKTPGMAQFYIIQITDTTEISRNSRLYKLTLEEGPALLLVQDSARLTLDIAPALCKLLGYSRAEMLGKDMADLTTTQSRSFVDKMRSLGDAFTPPPSKVLEFTTKSGRVLKMTAERRVIDPQAFGEQPKYVVLFSDVTELEAQRSLTETLLNRNAAIVISQDRDWRIQSTSDAWTAHFGYTREETLGRDLLDFIPEDDHARSKSFRRHVLANVSGKETMSNTLSLLTKSGERRIVELRSVIEQNEDNWLNIIMVVDITEVSLARQKLEHLVAHDELTGLLSRRGFKHLFADGKRRRDVDLFMIDVDHFKSVNDAYGHEAGDELLRKIARVLSEMTGKPGYGASRIGGEEFAIIRPATQGRPSRKFAEELAAAIAEVSVSTSSGPISRTVSVGLIRLERDGGLEEAIKWADWALREAKADGRNKIVVADDSFSERLRQTGMLTSHQDIITALKRDEIVKYVQPIFDARDETVVGFEALMRWERPSGEVMSPRHFLPQLQNVLLAEDFAEVPGQLRASLLNRLEASPGCYVSFNTRLEALSFPGAAKSMIREFNAMLTGRHRVVLEICEDAITDRIDMDQAMTEIAILRNHGFLIALDDFGKEASNLNRLTHLPIDIVKIDKSLIDRIVTDRRSREALRSIIYLADALEFEIIAEGVETTAQRKMLLDMGLHLHQGFLYARPMPATEANHLYPDPAALGAQHTESAETD</sequence>
<keyword evidence="1" id="KW-0472">Membrane</keyword>
<keyword evidence="1" id="KW-1133">Transmembrane helix</keyword>
<evidence type="ECO:0000313" key="5">
    <source>
        <dbReference type="EMBL" id="SFI83834.1"/>
    </source>
</evidence>
<dbReference type="SMART" id="SM00267">
    <property type="entry name" value="GGDEF"/>
    <property type="match status" value="1"/>
</dbReference>
<dbReference type="NCBIfam" id="TIGR00254">
    <property type="entry name" value="GGDEF"/>
    <property type="match status" value="1"/>
</dbReference>
<proteinExistence type="predicted"/>
<feature type="transmembrane region" description="Helical" evidence="1">
    <location>
        <begin position="599"/>
        <end position="619"/>
    </location>
</feature>
<dbReference type="SUPFAM" id="SSF55785">
    <property type="entry name" value="PYP-like sensor domain (PAS domain)"/>
    <property type="match status" value="3"/>
</dbReference>
<dbReference type="InterPro" id="IPR035965">
    <property type="entry name" value="PAS-like_dom_sf"/>
</dbReference>
<name>A0A1I3LGC0_9RHOB</name>
<dbReference type="CDD" id="cd00130">
    <property type="entry name" value="PAS"/>
    <property type="match status" value="3"/>
</dbReference>
<feature type="domain" description="PAS" evidence="2">
    <location>
        <begin position="626"/>
        <end position="700"/>
    </location>
</feature>
<dbReference type="CDD" id="cd01949">
    <property type="entry name" value="GGDEF"/>
    <property type="match status" value="1"/>
</dbReference>
<dbReference type="STRING" id="588602.SAMN04487991_1020"/>
<feature type="transmembrane region" description="Helical" evidence="1">
    <location>
        <begin position="577"/>
        <end position="593"/>
    </location>
</feature>
<dbReference type="PANTHER" id="PTHR44757">
    <property type="entry name" value="DIGUANYLATE CYCLASE DGCP"/>
    <property type="match status" value="1"/>
</dbReference>
<feature type="transmembrane region" description="Helical" evidence="1">
    <location>
        <begin position="218"/>
        <end position="236"/>
    </location>
</feature>
<evidence type="ECO:0000313" key="6">
    <source>
        <dbReference type="Proteomes" id="UP000199630"/>
    </source>
</evidence>
<dbReference type="Pfam" id="PF00563">
    <property type="entry name" value="EAL"/>
    <property type="match status" value="1"/>
</dbReference>
<feature type="domain" description="PAS" evidence="2">
    <location>
        <begin position="746"/>
        <end position="818"/>
    </location>
</feature>
<accession>A0A1I3LGC0</accession>
<keyword evidence="6" id="KW-1185">Reference proteome</keyword>
<dbReference type="PROSITE" id="PS50883">
    <property type="entry name" value="EAL"/>
    <property type="match status" value="1"/>
</dbReference>
<dbReference type="SMART" id="SM00052">
    <property type="entry name" value="EAL"/>
    <property type="match status" value="1"/>
</dbReference>
<reference evidence="6" key="1">
    <citation type="submission" date="2016-10" db="EMBL/GenBank/DDBJ databases">
        <authorList>
            <person name="Varghese N."/>
            <person name="Submissions S."/>
        </authorList>
    </citation>
    <scope>NUCLEOTIDE SEQUENCE [LARGE SCALE GENOMIC DNA]</scope>
    <source>
        <strain evidence="6">DSM 26471</strain>
    </source>
</reference>
<feature type="transmembrane region" description="Helical" evidence="1">
    <location>
        <begin position="388"/>
        <end position="406"/>
    </location>
</feature>
<dbReference type="SMART" id="SM00091">
    <property type="entry name" value="PAS"/>
    <property type="match status" value="3"/>
</dbReference>
<feature type="transmembrane region" description="Helical" evidence="1">
    <location>
        <begin position="153"/>
        <end position="172"/>
    </location>
</feature>
<dbReference type="EMBL" id="FORH01000001">
    <property type="protein sequence ID" value="SFI83834.1"/>
    <property type="molecule type" value="Genomic_DNA"/>
</dbReference>
<dbReference type="InterPro" id="IPR043128">
    <property type="entry name" value="Rev_trsase/Diguanyl_cyclase"/>
</dbReference>
<dbReference type="Gene3D" id="3.30.70.270">
    <property type="match status" value="1"/>
</dbReference>
<dbReference type="PROSITE" id="PS50887">
    <property type="entry name" value="GGDEF"/>
    <property type="match status" value="1"/>
</dbReference>
<evidence type="ECO:0000259" key="2">
    <source>
        <dbReference type="PROSITE" id="PS50112"/>
    </source>
</evidence>
<dbReference type="NCBIfam" id="TIGR00229">
    <property type="entry name" value="sensory_box"/>
    <property type="match status" value="3"/>
</dbReference>
<dbReference type="Gene3D" id="3.30.450.20">
    <property type="entry name" value="PAS domain"/>
    <property type="match status" value="3"/>
</dbReference>
<dbReference type="Gene3D" id="3.20.20.450">
    <property type="entry name" value="EAL domain"/>
    <property type="match status" value="1"/>
</dbReference>
<feature type="transmembrane region" description="Helical" evidence="1">
    <location>
        <begin position="58"/>
        <end position="76"/>
    </location>
</feature>
<evidence type="ECO:0000256" key="1">
    <source>
        <dbReference type="SAM" id="Phobius"/>
    </source>
</evidence>
<protein>
    <submittedName>
        <fullName evidence="5">PAS domain S-box-containing protein/diguanylate cyclase (GGDEF) domain-containing protein</fullName>
    </submittedName>
</protein>
<dbReference type="InterPro" id="IPR000014">
    <property type="entry name" value="PAS"/>
</dbReference>